<proteinExistence type="predicted"/>
<feature type="transmembrane region" description="Helical" evidence="8">
    <location>
        <begin position="475"/>
        <end position="498"/>
    </location>
</feature>
<keyword evidence="4" id="KW-0547">Nucleotide-binding</keyword>
<dbReference type="Gene3D" id="3.40.50.300">
    <property type="entry name" value="P-loop containing nucleotide triphosphate hydrolases"/>
    <property type="match status" value="1"/>
</dbReference>
<dbReference type="PROSITE" id="PS50893">
    <property type="entry name" value="ABC_TRANSPORTER_2"/>
    <property type="match status" value="1"/>
</dbReference>
<feature type="transmembrane region" description="Helical" evidence="8">
    <location>
        <begin position="434"/>
        <end position="454"/>
    </location>
</feature>
<dbReference type="PROSITE" id="PS00211">
    <property type="entry name" value="ABC_TRANSPORTER_1"/>
    <property type="match status" value="1"/>
</dbReference>
<evidence type="ECO:0000256" key="1">
    <source>
        <dbReference type="ARBA" id="ARBA00004141"/>
    </source>
</evidence>
<evidence type="ECO:0000256" key="2">
    <source>
        <dbReference type="ARBA" id="ARBA00022448"/>
    </source>
</evidence>
<dbReference type="GO" id="GO:0016887">
    <property type="term" value="F:ATP hydrolysis activity"/>
    <property type="evidence" value="ECO:0007669"/>
    <property type="project" value="InterPro"/>
</dbReference>
<feature type="transmembrane region" description="Helical" evidence="8">
    <location>
        <begin position="510"/>
        <end position="531"/>
    </location>
</feature>
<dbReference type="SUPFAM" id="SSF52540">
    <property type="entry name" value="P-loop containing nucleoside triphosphate hydrolases"/>
    <property type="match status" value="1"/>
</dbReference>
<dbReference type="Pfam" id="PF19055">
    <property type="entry name" value="ABC2_membrane_7"/>
    <property type="match status" value="1"/>
</dbReference>
<evidence type="ECO:0000259" key="9">
    <source>
        <dbReference type="PROSITE" id="PS50893"/>
    </source>
</evidence>
<organism evidence="11">
    <name type="scientific">Naegleria gruberi</name>
    <name type="common">Amoeba</name>
    <dbReference type="NCBI Taxonomy" id="5762"/>
    <lineage>
        <taxon>Eukaryota</taxon>
        <taxon>Discoba</taxon>
        <taxon>Heterolobosea</taxon>
        <taxon>Tetramitia</taxon>
        <taxon>Eutetramitia</taxon>
        <taxon>Vahlkampfiidae</taxon>
        <taxon>Naegleria</taxon>
    </lineage>
</organism>
<dbReference type="GO" id="GO:0016020">
    <property type="term" value="C:membrane"/>
    <property type="evidence" value="ECO:0007669"/>
    <property type="project" value="UniProtKB-SubCell"/>
</dbReference>
<name>D2V626_NAEGR</name>
<evidence type="ECO:0000256" key="7">
    <source>
        <dbReference type="ARBA" id="ARBA00023136"/>
    </source>
</evidence>
<feature type="transmembrane region" description="Helical" evidence="8">
    <location>
        <begin position="403"/>
        <end position="422"/>
    </location>
</feature>
<keyword evidence="11" id="KW-1185">Reference proteome</keyword>
<keyword evidence="6 8" id="KW-1133">Transmembrane helix</keyword>
<dbReference type="SMART" id="SM00382">
    <property type="entry name" value="AAA"/>
    <property type="match status" value="1"/>
</dbReference>
<dbReference type="InterPro" id="IPR017871">
    <property type="entry name" value="ABC_transporter-like_CS"/>
</dbReference>
<dbReference type="PANTHER" id="PTHR48041:SF139">
    <property type="entry name" value="PROTEIN SCARLET"/>
    <property type="match status" value="1"/>
</dbReference>
<protein>
    <submittedName>
        <fullName evidence="10">Abc transporter family protein</fullName>
    </submittedName>
</protein>
<dbReference type="InterPro" id="IPR003593">
    <property type="entry name" value="AAA+_ATPase"/>
</dbReference>
<reference evidence="10 11" key="1">
    <citation type="journal article" date="2010" name="Cell">
        <title>The genome of Naegleria gruberi illuminates early eukaryotic versatility.</title>
        <authorList>
            <person name="Fritz-Laylin L.K."/>
            <person name="Prochnik S.E."/>
            <person name="Ginger M.L."/>
            <person name="Dacks J.B."/>
            <person name="Carpenter M.L."/>
            <person name="Field M.C."/>
            <person name="Kuo A."/>
            <person name="Paredez A."/>
            <person name="Chapman J."/>
            <person name="Pham J."/>
            <person name="Shu S."/>
            <person name="Neupane R."/>
            <person name="Cipriano M."/>
            <person name="Mancuso J."/>
            <person name="Tu H."/>
            <person name="Salamov A."/>
            <person name="Lindquist E."/>
            <person name="Shapiro H."/>
            <person name="Lucas S."/>
            <person name="Grigoriev I.V."/>
            <person name="Cande W.Z."/>
            <person name="Fulton C."/>
            <person name="Rokhsar D.S."/>
            <person name="Dawson S.C."/>
        </authorList>
    </citation>
    <scope>NUCLEOTIDE SEQUENCE [LARGE SCALE GENOMIC DNA]</scope>
    <source>
        <strain evidence="10 11">NEG-M</strain>
    </source>
</reference>
<evidence type="ECO:0000256" key="5">
    <source>
        <dbReference type="ARBA" id="ARBA00022840"/>
    </source>
</evidence>
<evidence type="ECO:0000256" key="4">
    <source>
        <dbReference type="ARBA" id="ARBA00022741"/>
    </source>
</evidence>
<dbReference type="GO" id="GO:0140359">
    <property type="term" value="F:ABC-type transporter activity"/>
    <property type="evidence" value="ECO:0007669"/>
    <property type="project" value="InterPro"/>
</dbReference>
<dbReference type="InParanoid" id="D2V626"/>
<dbReference type="VEuPathDB" id="AmoebaDB:NAEGRDRAFT_78729"/>
<dbReference type="InterPro" id="IPR013525">
    <property type="entry name" value="ABC2_TM"/>
</dbReference>
<dbReference type="OrthoDB" id="66620at2759"/>
<dbReference type="RefSeq" id="XP_002680638.1">
    <property type="nucleotide sequence ID" value="XM_002680592.1"/>
</dbReference>
<feature type="transmembrane region" description="Helical" evidence="8">
    <location>
        <begin position="624"/>
        <end position="650"/>
    </location>
</feature>
<evidence type="ECO:0000256" key="6">
    <source>
        <dbReference type="ARBA" id="ARBA00022989"/>
    </source>
</evidence>
<sequence>MTDIELPDNVIVDTIPQQQETIVSLSNSSPVDDKKFIRRSPPIQLEWHNLEYKVKVKAPAPSNLLTAKERFKFTMSNMFKKVEKQILHPMTGYVAPGSVLAIMGPSGAGKTSLLNILSQRVKASGGEIRANGEKAGKAFRSLSAFVQQDDVLMGNLTVRESLRYAAMLRLDSKIPLKERMTRVDTIIEELGLSKAADTKVGIPGFTKGISGGERKRLCIGIELLTEPSVLFLDEPTTGLDSKTSYNVMKTISKLATHGRTVVLTIHQPSSNIYEIFDKLLLLSRGRVAYFGNAKDAVPYFSDIGHPCPVGYNPADFLMDVITENAALTGDNLEKKKRQDERIEGVLNHYSKNVQLEIPPTQQLDSNLKRFSSYNSSWFAQFTVLTMRAFINIIRDKKVTMAKFVQNIVMSLFVGLIFLQLGYEQSNVQDRIGVLFFILTNQFLGSAMSSVSMMYDEKPIFLRERGAKMYKVSSYFLARSVAEMPTMFFFPLLFGAIVYWMTNLNPNIERFFMFMFLLGVIGLTGQSLGLMIGTLMPNMGVAMAIIPLVNTVLMLFGGFYRNVNNLPNYTVWIYWTSLFHFGFEALVLNEFIGEKFVCPSTGVCAFPTGEAVIENLEMTSVMSNVWINVGLCFALALAYRIIGFLALRILVKPKGG</sequence>
<keyword evidence="3 8" id="KW-0812">Transmembrane</keyword>
<dbReference type="PANTHER" id="PTHR48041">
    <property type="entry name" value="ABC TRANSPORTER G FAMILY MEMBER 28"/>
    <property type="match status" value="1"/>
</dbReference>
<dbReference type="Pfam" id="PF01061">
    <property type="entry name" value="ABC2_membrane"/>
    <property type="match status" value="1"/>
</dbReference>
<gene>
    <name evidence="10" type="ORF">NAEGRDRAFT_78729</name>
</gene>
<dbReference type="InterPro" id="IPR043926">
    <property type="entry name" value="ABCG_dom"/>
</dbReference>
<accession>D2V626</accession>
<dbReference type="GO" id="GO:0005524">
    <property type="term" value="F:ATP binding"/>
    <property type="evidence" value="ECO:0007669"/>
    <property type="project" value="UniProtKB-KW"/>
</dbReference>
<keyword evidence="2" id="KW-0813">Transport</keyword>
<feature type="transmembrane region" description="Helical" evidence="8">
    <location>
        <begin position="538"/>
        <end position="559"/>
    </location>
</feature>
<keyword evidence="5" id="KW-0067">ATP-binding</keyword>
<dbReference type="InterPro" id="IPR050352">
    <property type="entry name" value="ABCG_transporters"/>
</dbReference>
<comment type="subcellular location">
    <subcellularLocation>
        <location evidence="1">Membrane</location>
        <topology evidence="1">Multi-pass membrane protein</topology>
    </subcellularLocation>
</comment>
<dbReference type="Pfam" id="PF00005">
    <property type="entry name" value="ABC_tran"/>
    <property type="match status" value="1"/>
</dbReference>
<evidence type="ECO:0000313" key="11">
    <source>
        <dbReference type="Proteomes" id="UP000006671"/>
    </source>
</evidence>
<dbReference type="InterPro" id="IPR027417">
    <property type="entry name" value="P-loop_NTPase"/>
</dbReference>
<evidence type="ECO:0000256" key="8">
    <source>
        <dbReference type="SAM" id="Phobius"/>
    </source>
</evidence>
<dbReference type="KEGG" id="ngr:NAEGRDRAFT_78729"/>
<dbReference type="eggNOG" id="KOG0061">
    <property type="taxonomic scope" value="Eukaryota"/>
</dbReference>
<evidence type="ECO:0000313" key="10">
    <source>
        <dbReference type="EMBL" id="EFC47894.1"/>
    </source>
</evidence>
<dbReference type="CDD" id="cd03213">
    <property type="entry name" value="ABCG_EPDR"/>
    <property type="match status" value="1"/>
</dbReference>
<dbReference type="Proteomes" id="UP000006671">
    <property type="component" value="Unassembled WGS sequence"/>
</dbReference>
<evidence type="ECO:0000256" key="3">
    <source>
        <dbReference type="ARBA" id="ARBA00022692"/>
    </source>
</evidence>
<dbReference type="InterPro" id="IPR003439">
    <property type="entry name" value="ABC_transporter-like_ATP-bd"/>
</dbReference>
<feature type="domain" description="ABC transporter" evidence="9">
    <location>
        <begin position="65"/>
        <end position="309"/>
    </location>
</feature>
<dbReference type="EMBL" id="GG738853">
    <property type="protein sequence ID" value="EFC47894.1"/>
    <property type="molecule type" value="Genomic_DNA"/>
</dbReference>
<dbReference type="AlphaFoldDB" id="D2V626"/>
<keyword evidence="7 8" id="KW-0472">Membrane</keyword>
<dbReference type="GeneID" id="8849387"/>